<feature type="transmembrane region" description="Helical" evidence="1">
    <location>
        <begin position="108"/>
        <end position="132"/>
    </location>
</feature>
<evidence type="ECO:0000313" key="3">
    <source>
        <dbReference type="Proteomes" id="UP000726170"/>
    </source>
</evidence>
<keyword evidence="1" id="KW-0812">Transmembrane</keyword>
<organism evidence="2 3">
    <name type="scientific">Clostridium mobile</name>
    <dbReference type="NCBI Taxonomy" id="2841512"/>
    <lineage>
        <taxon>Bacteria</taxon>
        <taxon>Bacillati</taxon>
        <taxon>Bacillota</taxon>
        <taxon>Clostridia</taxon>
        <taxon>Eubacteriales</taxon>
        <taxon>Clostridiaceae</taxon>
        <taxon>Clostridium</taxon>
    </lineage>
</organism>
<evidence type="ECO:0000313" key="2">
    <source>
        <dbReference type="EMBL" id="MBU5484618.1"/>
    </source>
</evidence>
<evidence type="ECO:0000256" key="1">
    <source>
        <dbReference type="SAM" id="Phobius"/>
    </source>
</evidence>
<gene>
    <name evidence="2" type="ORF">KQI86_09770</name>
</gene>
<keyword evidence="3" id="KW-1185">Reference proteome</keyword>
<feature type="transmembrane region" description="Helical" evidence="1">
    <location>
        <begin position="80"/>
        <end position="101"/>
    </location>
</feature>
<accession>A0ABS6EHW5</accession>
<dbReference type="RefSeq" id="WP_216439084.1">
    <property type="nucleotide sequence ID" value="NZ_JAHLQF010000002.1"/>
</dbReference>
<sequence>MRKKGLKDIYFDVEHHKYCIEDNSYEESELKLPQSKLGIASFAFALVGIVLFVISIILLVKTNNQGAYQEITSSEIMGTILLLISGILSFVGIGLGIAGMVTKNRKKIFPAIGIIINLLIALYFIAIIIAAISSLEEEQYEYKSIQVNSNKCVYSMTNKYSHKNI</sequence>
<reference evidence="2 3" key="1">
    <citation type="submission" date="2021-06" db="EMBL/GenBank/DDBJ databases">
        <authorList>
            <person name="Sun Q."/>
            <person name="Li D."/>
        </authorList>
    </citation>
    <scope>NUCLEOTIDE SEQUENCE [LARGE SCALE GENOMIC DNA]</scope>
    <source>
        <strain evidence="2 3">MSJ-11</strain>
    </source>
</reference>
<dbReference type="Proteomes" id="UP000726170">
    <property type="component" value="Unassembled WGS sequence"/>
</dbReference>
<name>A0ABS6EHW5_9CLOT</name>
<proteinExistence type="predicted"/>
<keyword evidence="1" id="KW-0472">Membrane</keyword>
<comment type="caution">
    <text evidence="2">The sequence shown here is derived from an EMBL/GenBank/DDBJ whole genome shotgun (WGS) entry which is preliminary data.</text>
</comment>
<evidence type="ECO:0008006" key="4">
    <source>
        <dbReference type="Google" id="ProtNLM"/>
    </source>
</evidence>
<feature type="transmembrane region" description="Helical" evidence="1">
    <location>
        <begin position="37"/>
        <end position="60"/>
    </location>
</feature>
<dbReference type="EMBL" id="JAHLQF010000002">
    <property type="protein sequence ID" value="MBU5484618.1"/>
    <property type="molecule type" value="Genomic_DNA"/>
</dbReference>
<keyword evidence="1" id="KW-1133">Transmembrane helix</keyword>
<protein>
    <recommendedName>
        <fullName evidence="4">DUF4064 domain-containing protein</fullName>
    </recommendedName>
</protein>